<evidence type="ECO:0000256" key="1">
    <source>
        <dbReference type="SAM" id="SignalP"/>
    </source>
</evidence>
<evidence type="ECO:0000313" key="6">
    <source>
        <dbReference type="Proteomes" id="UP000239649"/>
    </source>
</evidence>
<feature type="signal peptide" evidence="1">
    <location>
        <begin position="1"/>
        <end position="21"/>
    </location>
</feature>
<dbReference type="Gene3D" id="3.10.110.10">
    <property type="entry name" value="Ubiquitin Conjugating Enzyme"/>
    <property type="match status" value="1"/>
</dbReference>
<feature type="chain" id="PRO_5015118174" evidence="1">
    <location>
        <begin position="22"/>
        <end position="400"/>
    </location>
</feature>
<evidence type="ECO:0000313" key="5">
    <source>
        <dbReference type="EMBL" id="PSC68290.1"/>
    </source>
</evidence>
<keyword evidence="1" id="KW-0732">Signal</keyword>
<dbReference type="SMART" id="SM01197">
    <property type="entry name" value="FANCL_C"/>
    <property type="match status" value="1"/>
</dbReference>
<dbReference type="STRING" id="554055.A0A2P6V2I1"/>
<dbReference type="OrthoDB" id="10263265at2759"/>
<feature type="domain" description="FANCL C-terminal" evidence="2">
    <location>
        <begin position="325"/>
        <end position="399"/>
    </location>
</feature>
<dbReference type="GO" id="GO:0036297">
    <property type="term" value="P:interstrand cross-link repair"/>
    <property type="evidence" value="ECO:0007669"/>
    <property type="project" value="InterPro"/>
</dbReference>
<dbReference type="AlphaFoldDB" id="A0A2P6V2I1"/>
<dbReference type="Pfam" id="PF18891">
    <property type="entry name" value="FANCL_d3"/>
    <property type="match status" value="1"/>
</dbReference>
<dbReference type="InterPro" id="IPR043003">
    <property type="entry name" value="FANCL_d3_sf"/>
</dbReference>
<reference evidence="5 6" key="1">
    <citation type="journal article" date="2018" name="Plant J.">
        <title>Genome sequences of Chlorella sorokiniana UTEX 1602 and Micractinium conductrix SAG 241.80: implications to maltose excretion by a green alga.</title>
        <authorList>
            <person name="Arriola M.B."/>
            <person name="Velmurugan N."/>
            <person name="Zhang Y."/>
            <person name="Plunkett M.H."/>
            <person name="Hondzo H."/>
            <person name="Barney B.M."/>
        </authorList>
    </citation>
    <scope>NUCLEOTIDE SEQUENCE [LARGE SCALE GENOMIC DNA]</scope>
    <source>
        <strain evidence="5 6">SAG 241.80</strain>
    </source>
</reference>
<dbReference type="PANTHER" id="PTHR13206:SF0">
    <property type="entry name" value="E3 UBIQUITIN-PROTEIN LIGASE FANCL"/>
    <property type="match status" value="1"/>
</dbReference>
<dbReference type="InterPro" id="IPR016135">
    <property type="entry name" value="UBQ-conjugating_enzyme/RWD"/>
</dbReference>
<feature type="domain" description="FANCL UBC-like" evidence="4">
    <location>
        <begin position="218"/>
        <end position="315"/>
    </location>
</feature>
<dbReference type="Pfam" id="PF11793">
    <property type="entry name" value="FANCL_C"/>
    <property type="match status" value="1"/>
</dbReference>
<dbReference type="InterPro" id="IPR026850">
    <property type="entry name" value="FANCL_C"/>
</dbReference>
<sequence length="400" mass="41516">MQATLAGPLAAVAPLLLPCDAIGSTYEGYVLSNAQRAAGLPASLWLRISGLCVGAASLAGARLEVGPELAALLGGGGGGGHGSVSLAQRLAESPSLAAFCVELQNMVDQLSLESAATPAAPSATRPAAFYSGLRGELEALGWQRVAALSPDLSAVTLAAVDAAGRRHELRLSLPPGYPAAQPTPAADLPAPLELRWGAGASLATCLAQFEAALAQHQPLWDSLDDLDAHAWVIEPSAPSRGALHRRIALGSHVSLALTLDPAAPGALPNDCRFMGSDRAVAPLRQRLHDNRGLWQEGRPLRGNLEAVLQLALPQRQGEDAEEASADCAICYAYRLLPAEGGAAEDGEAPDVNCDNAACGKPFHRRCLVEWLNSDQTTRQSFNTLFGACPYCSAPITVKAG</sequence>
<gene>
    <name evidence="5" type="ORF">C2E20_8119</name>
</gene>
<evidence type="ECO:0000259" key="3">
    <source>
        <dbReference type="Pfam" id="PF18890"/>
    </source>
</evidence>
<evidence type="ECO:0000259" key="2">
    <source>
        <dbReference type="Pfam" id="PF11793"/>
    </source>
</evidence>
<feature type="domain" description="FANCL UBC-like" evidence="3">
    <location>
        <begin position="128"/>
        <end position="215"/>
    </location>
</feature>
<dbReference type="CDD" id="cd23832">
    <property type="entry name" value="DRWD-C_FANCL"/>
    <property type="match status" value="1"/>
</dbReference>
<comment type="caution">
    <text evidence="5">The sequence shown here is derived from an EMBL/GenBank/DDBJ whole genome shotgun (WGS) entry which is preliminary data.</text>
</comment>
<dbReference type="GO" id="GO:0043240">
    <property type="term" value="C:Fanconi anaemia nuclear complex"/>
    <property type="evidence" value="ECO:0007669"/>
    <property type="project" value="InterPro"/>
</dbReference>
<dbReference type="Pfam" id="PF18890">
    <property type="entry name" value="FANCL_d2"/>
    <property type="match status" value="1"/>
</dbReference>
<dbReference type="GO" id="GO:0006513">
    <property type="term" value="P:protein monoubiquitination"/>
    <property type="evidence" value="ECO:0007669"/>
    <property type="project" value="TreeGrafter"/>
</dbReference>
<proteinExistence type="predicted"/>
<dbReference type="SUPFAM" id="SSF57850">
    <property type="entry name" value="RING/U-box"/>
    <property type="match status" value="1"/>
</dbReference>
<dbReference type="Gene3D" id="3.30.40.10">
    <property type="entry name" value="Zinc/RING finger domain, C3HC4 (zinc finger)"/>
    <property type="match status" value="1"/>
</dbReference>
<dbReference type="Proteomes" id="UP000239649">
    <property type="component" value="Unassembled WGS sequence"/>
</dbReference>
<protein>
    <submittedName>
        <fullName evidence="5">E3 ubiquitin-ligase FANCL</fullName>
    </submittedName>
</protein>
<evidence type="ECO:0000259" key="4">
    <source>
        <dbReference type="Pfam" id="PF18891"/>
    </source>
</evidence>
<dbReference type="GO" id="GO:0016874">
    <property type="term" value="F:ligase activity"/>
    <property type="evidence" value="ECO:0007669"/>
    <property type="project" value="UniProtKB-KW"/>
</dbReference>
<name>A0A2P6V2I1_9CHLO</name>
<dbReference type="PANTHER" id="PTHR13206">
    <property type="entry name" value="UBIQUITIN LIGASE PROTEIN PHF9 FANCONI ANEMIA GROUP L PROTEIN"/>
    <property type="match status" value="1"/>
</dbReference>
<dbReference type="InterPro" id="IPR044037">
    <property type="entry name" value="FANCL_d3"/>
</dbReference>
<dbReference type="InterPro" id="IPR043898">
    <property type="entry name" value="FANCL_d2"/>
</dbReference>
<dbReference type="InterPro" id="IPR026848">
    <property type="entry name" value="Fancl"/>
</dbReference>
<dbReference type="CDD" id="cd16490">
    <property type="entry name" value="RING-CH-C4HC3_FANCL"/>
    <property type="match status" value="1"/>
</dbReference>
<accession>A0A2P6V2I1</accession>
<dbReference type="GO" id="GO:0061630">
    <property type="term" value="F:ubiquitin protein ligase activity"/>
    <property type="evidence" value="ECO:0007669"/>
    <property type="project" value="TreeGrafter"/>
</dbReference>
<dbReference type="CDD" id="cd23831">
    <property type="entry name" value="DRWD-N_FANCL"/>
    <property type="match status" value="1"/>
</dbReference>
<keyword evidence="6" id="KW-1185">Reference proteome</keyword>
<dbReference type="InterPro" id="IPR013083">
    <property type="entry name" value="Znf_RING/FYVE/PHD"/>
</dbReference>
<dbReference type="Gene3D" id="3.10.110.20">
    <property type="entry name" value="RWD domain-like"/>
    <property type="match status" value="1"/>
</dbReference>
<organism evidence="5 6">
    <name type="scientific">Micractinium conductrix</name>
    <dbReference type="NCBI Taxonomy" id="554055"/>
    <lineage>
        <taxon>Eukaryota</taxon>
        <taxon>Viridiplantae</taxon>
        <taxon>Chlorophyta</taxon>
        <taxon>core chlorophytes</taxon>
        <taxon>Trebouxiophyceae</taxon>
        <taxon>Chlorellales</taxon>
        <taxon>Chlorellaceae</taxon>
        <taxon>Chlorella clade</taxon>
        <taxon>Micractinium</taxon>
    </lineage>
</organism>
<dbReference type="EMBL" id="LHPF02000039">
    <property type="protein sequence ID" value="PSC68290.1"/>
    <property type="molecule type" value="Genomic_DNA"/>
</dbReference>